<dbReference type="InterPro" id="IPR021986">
    <property type="entry name" value="Spherulin4"/>
</dbReference>
<name>A0A2T2N8F0_CORCC</name>
<dbReference type="EMBL" id="KZ678143">
    <property type="protein sequence ID" value="PSN61650.1"/>
    <property type="molecule type" value="Genomic_DNA"/>
</dbReference>
<dbReference type="AlphaFoldDB" id="A0A2T2N8F0"/>
<feature type="non-terminal residue" evidence="2">
    <location>
        <position position="283"/>
    </location>
</feature>
<feature type="chain" id="PRO_5015455664" evidence="1">
    <location>
        <begin position="25"/>
        <end position="283"/>
    </location>
</feature>
<feature type="signal peptide" evidence="1">
    <location>
        <begin position="1"/>
        <end position="24"/>
    </location>
</feature>
<dbReference type="Pfam" id="PF12138">
    <property type="entry name" value="Spherulin4"/>
    <property type="match status" value="1"/>
</dbReference>
<proteinExistence type="predicted"/>
<dbReference type="Proteomes" id="UP000240883">
    <property type="component" value="Unassembled WGS sequence"/>
</dbReference>
<evidence type="ECO:0000256" key="1">
    <source>
        <dbReference type="SAM" id="SignalP"/>
    </source>
</evidence>
<reference evidence="2 3" key="1">
    <citation type="journal article" date="2018" name="Front. Microbiol.">
        <title>Genome-Wide Analysis of Corynespora cassiicola Leaf Fall Disease Putative Effectors.</title>
        <authorList>
            <person name="Lopez D."/>
            <person name="Ribeiro S."/>
            <person name="Label P."/>
            <person name="Fumanal B."/>
            <person name="Venisse J.S."/>
            <person name="Kohler A."/>
            <person name="de Oliveira R.R."/>
            <person name="Labutti K."/>
            <person name="Lipzen A."/>
            <person name="Lail K."/>
            <person name="Bauer D."/>
            <person name="Ohm R.A."/>
            <person name="Barry K.W."/>
            <person name="Spatafora J."/>
            <person name="Grigoriev I.V."/>
            <person name="Martin F.M."/>
            <person name="Pujade-Renaud V."/>
        </authorList>
    </citation>
    <scope>NUCLEOTIDE SEQUENCE [LARGE SCALE GENOMIC DNA]</scope>
    <source>
        <strain evidence="2 3">Philippines</strain>
    </source>
</reference>
<feature type="non-terminal residue" evidence="2">
    <location>
        <position position="1"/>
    </location>
</feature>
<gene>
    <name evidence="2" type="ORF">BS50DRAFT_454234</name>
</gene>
<accession>A0A2T2N8F0</accession>
<evidence type="ECO:0000313" key="2">
    <source>
        <dbReference type="EMBL" id="PSN61650.1"/>
    </source>
</evidence>
<organism evidence="2 3">
    <name type="scientific">Corynespora cassiicola Philippines</name>
    <dbReference type="NCBI Taxonomy" id="1448308"/>
    <lineage>
        <taxon>Eukaryota</taxon>
        <taxon>Fungi</taxon>
        <taxon>Dikarya</taxon>
        <taxon>Ascomycota</taxon>
        <taxon>Pezizomycotina</taxon>
        <taxon>Dothideomycetes</taxon>
        <taxon>Pleosporomycetidae</taxon>
        <taxon>Pleosporales</taxon>
        <taxon>Corynesporascaceae</taxon>
        <taxon>Corynespora</taxon>
    </lineage>
</organism>
<sequence>RDRIAISITLALILFLALTLPLAAILPQKYVTPLPINILVPLYTSPENTSHWTALTDSIINHPDLTFTVILNPCAAGPCDSSRPSHPFTTLVQSLNMLPNAQTVGYIDTSRGARPDASVRADVAAYAAWNNVSGFGLDGIYFDRTPVEEEKQEAAGQYLGNVSAAVRREAGFGEKRLVLHGAGGVLEGGRLMAGRADVTVVFEGVWGEMPRRGEVRKSVEKIGVTRRELGMVVRGVPRAIGRGGLRRIVNDVRREVEWLYVTDETGYGEGTGSTWNDFLDVTW</sequence>
<keyword evidence="1" id="KW-0732">Signal</keyword>
<protein>
    <submittedName>
        <fullName evidence="2">Uncharacterized protein</fullName>
    </submittedName>
</protein>
<dbReference type="OrthoDB" id="5342184at2759"/>
<dbReference type="PANTHER" id="PTHR35040:SF7">
    <property type="entry name" value="FIBRONECTIN TYPE-III DOMAIN-CONTAINING PROTEIN-RELATED"/>
    <property type="match status" value="1"/>
</dbReference>
<keyword evidence="3" id="KW-1185">Reference proteome</keyword>
<evidence type="ECO:0000313" key="3">
    <source>
        <dbReference type="Proteomes" id="UP000240883"/>
    </source>
</evidence>
<dbReference type="PANTHER" id="PTHR35040">
    <property type="match status" value="1"/>
</dbReference>